<dbReference type="InterPro" id="IPR016032">
    <property type="entry name" value="Sig_transdc_resp-reg_C-effctor"/>
</dbReference>
<dbReference type="EMBL" id="FUWZ01000002">
    <property type="protein sequence ID" value="SJZ97394.1"/>
    <property type="molecule type" value="Genomic_DNA"/>
</dbReference>
<dbReference type="SUPFAM" id="SSF46894">
    <property type="entry name" value="C-terminal effector domain of the bipartite response regulators"/>
    <property type="match status" value="1"/>
</dbReference>
<dbReference type="InterPro" id="IPR015943">
    <property type="entry name" value="WD40/YVTN_repeat-like_dom_sf"/>
</dbReference>
<keyword evidence="2" id="KW-0175">Coiled coil</keyword>
<evidence type="ECO:0000256" key="1">
    <source>
        <dbReference type="ARBA" id="ARBA00022553"/>
    </source>
</evidence>
<evidence type="ECO:0000313" key="6">
    <source>
        <dbReference type="Proteomes" id="UP000190367"/>
    </source>
</evidence>
<dbReference type="Gene3D" id="2.60.40.10">
    <property type="entry name" value="Immunoglobulins"/>
    <property type="match status" value="1"/>
</dbReference>
<name>A0A1T4Q0Z9_9BACT</name>
<dbReference type="AlphaFoldDB" id="A0A1T4Q0Z9"/>
<dbReference type="InterPro" id="IPR036388">
    <property type="entry name" value="WH-like_DNA-bd_sf"/>
</dbReference>
<dbReference type="InterPro" id="IPR011123">
    <property type="entry name" value="Y_Y_Y"/>
</dbReference>
<keyword evidence="3" id="KW-0812">Transmembrane</keyword>
<reference evidence="6" key="1">
    <citation type="submission" date="2017-02" db="EMBL/GenBank/DDBJ databases">
        <authorList>
            <person name="Varghese N."/>
            <person name="Submissions S."/>
        </authorList>
    </citation>
    <scope>NUCLEOTIDE SEQUENCE [LARGE SCALE GENOMIC DNA]</scope>
    <source>
        <strain evidence="6">DSM 22224</strain>
    </source>
</reference>
<proteinExistence type="predicted"/>
<dbReference type="GO" id="GO:0000155">
    <property type="term" value="F:phosphorelay sensor kinase activity"/>
    <property type="evidence" value="ECO:0007669"/>
    <property type="project" value="TreeGrafter"/>
</dbReference>
<dbReference type="Pfam" id="PF07495">
    <property type="entry name" value="Y_Y_Y"/>
    <property type="match status" value="1"/>
</dbReference>
<keyword evidence="1" id="KW-0597">Phosphoprotein</keyword>
<dbReference type="Proteomes" id="UP000190367">
    <property type="component" value="Unassembled WGS sequence"/>
</dbReference>
<feature type="transmembrane region" description="Helical" evidence="3">
    <location>
        <begin position="12"/>
        <end position="33"/>
    </location>
</feature>
<dbReference type="InterPro" id="IPR011110">
    <property type="entry name" value="Reg_prop"/>
</dbReference>
<evidence type="ECO:0000256" key="2">
    <source>
        <dbReference type="SAM" id="Coils"/>
    </source>
</evidence>
<dbReference type="InterPro" id="IPR000792">
    <property type="entry name" value="Tscrpt_reg_LuxR_C"/>
</dbReference>
<dbReference type="STRING" id="634771.SAMN04488128_102109"/>
<accession>A0A1T4Q0Z9</accession>
<dbReference type="SMART" id="SM00421">
    <property type="entry name" value="HTH_LUXR"/>
    <property type="match status" value="1"/>
</dbReference>
<dbReference type="CDD" id="cd22249">
    <property type="entry name" value="UDM1_RNF168_RNF169-like"/>
    <property type="match status" value="1"/>
</dbReference>
<dbReference type="PANTHER" id="PTHR43547">
    <property type="entry name" value="TWO-COMPONENT HISTIDINE KINASE"/>
    <property type="match status" value="1"/>
</dbReference>
<feature type="coiled-coil region" evidence="2">
    <location>
        <begin position="818"/>
        <end position="850"/>
    </location>
</feature>
<dbReference type="SUPFAM" id="SSF63829">
    <property type="entry name" value="Calcium-dependent phosphotriesterase"/>
    <property type="match status" value="1"/>
</dbReference>
<evidence type="ECO:0000259" key="4">
    <source>
        <dbReference type="SMART" id="SM00421"/>
    </source>
</evidence>
<keyword evidence="3" id="KW-1133">Transmembrane helix</keyword>
<evidence type="ECO:0000313" key="5">
    <source>
        <dbReference type="EMBL" id="SJZ97394.1"/>
    </source>
</evidence>
<dbReference type="GO" id="GO:0006355">
    <property type="term" value="P:regulation of DNA-templated transcription"/>
    <property type="evidence" value="ECO:0007669"/>
    <property type="project" value="InterPro"/>
</dbReference>
<gene>
    <name evidence="5" type="ORF">SAMN04488128_102109</name>
</gene>
<organism evidence="5 6">
    <name type="scientific">Chitinophaga eiseniae</name>
    <dbReference type="NCBI Taxonomy" id="634771"/>
    <lineage>
        <taxon>Bacteria</taxon>
        <taxon>Pseudomonadati</taxon>
        <taxon>Bacteroidota</taxon>
        <taxon>Chitinophagia</taxon>
        <taxon>Chitinophagales</taxon>
        <taxon>Chitinophagaceae</taxon>
        <taxon>Chitinophaga</taxon>
    </lineage>
</organism>
<dbReference type="InterPro" id="IPR013783">
    <property type="entry name" value="Ig-like_fold"/>
</dbReference>
<feature type="transmembrane region" description="Helical" evidence="3">
    <location>
        <begin position="778"/>
        <end position="796"/>
    </location>
</feature>
<feature type="domain" description="HTH luxR-type" evidence="4">
    <location>
        <begin position="924"/>
        <end position="981"/>
    </location>
</feature>
<dbReference type="Pfam" id="PF07494">
    <property type="entry name" value="Reg_prop"/>
    <property type="match status" value="1"/>
</dbReference>
<keyword evidence="3" id="KW-0472">Membrane</keyword>
<sequence length="984" mass="112399">MIFNKNQLHHYYIIRILYLHFMRIWCLLILIYLCRLTCTGQNTIGLPQIINYSKSDFKAGTQTWDIRQDSRGMMYFANNEGMLTYDGSHWNVYPLPNKTIVRALAMDSNDRVYVGGQDEIGYFERGANGVLTYTSLKKLLPKSQNRFADIWRIERFGESVFFQASDRLMEFRNNSIKVYPTTSEWMYLRKVGDKLYAQDKANGLLRLERHEWLPVNTGEPLNNVLISGMMEIGRDSLLITTQTHGLFLLQPDGSLQKQDSHLPAGVNLSVCTRINAGELVAATTAEGCLVMDFAGRIVQKISRTEGLQNNNVLSVFLDKDNNLWAGLNNGISFIAYNAAIKYIGPSKTNEVSGYSARIYKGQLYIATSDGAYYVPLSGSGDLSFSKGDFARMGGSQHEVWRLDEVNGHLLIGQHIGSFEVKDHIIQPLAFGLGTWLFKPMTSVYPATEVLAGTYAGVRMLAFEQGRFVDKGVVPGLQESIRFLEIDNNNVIWASHPYRGVYQLQLSADRKTLTAHLFTDSAGLPSALNNFVFKVKNRVVFGTAKGIYEFDAAAGRFVPSAFLRPVFGTMEIRYLNEDADGNLWFCSGKKIGVVDFRRPSEGQPFTITYIPELDGKILLGFENIYPYNRENIFIGSEKGMIHLNYEKYAGNQQQVRIIMGQVRALGKSDSLIFGGYFRRAEAGFVQDEKEAPALPKSYNSFHFEYSSPAYGLQNNIEYSYQLEGYDGRWSAWSSKSEKDYTNLPDGRYIFKVKARDNLGHESVALRYHFSVLPAWYKTVWAYLVYVLLLAGLLYLLYRWQQRNLAVQQRKFDEEQARLKYIHQLELEKNEKEIVELQNEKLANEIRFKNNALADASLHLVEKGDALVKVKDILASVYKKNDNNPEIRNALLLLNDVEKNNANWEQFASHFDEINNNFLKKLKDRYPVLTNTDLKLCAYLQLKLSSKEIAQLMAISVRGVEIKRYRLRKKLNLPTEQQMTDFFHTI</sequence>
<dbReference type="GO" id="GO:0003677">
    <property type="term" value="F:DNA binding"/>
    <property type="evidence" value="ECO:0007669"/>
    <property type="project" value="InterPro"/>
</dbReference>
<dbReference type="PANTHER" id="PTHR43547:SF2">
    <property type="entry name" value="HYBRID SIGNAL TRANSDUCTION HISTIDINE KINASE C"/>
    <property type="match status" value="1"/>
</dbReference>
<protein>
    <submittedName>
        <fullName evidence="5">Two component regulator propeller</fullName>
    </submittedName>
</protein>
<dbReference type="Gene3D" id="1.10.10.10">
    <property type="entry name" value="Winged helix-like DNA-binding domain superfamily/Winged helix DNA-binding domain"/>
    <property type="match status" value="1"/>
</dbReference>
<dbReference type="Gene3D" id="2.130.10.10">
    <property type="entry name" value="YVTN repeat-like/Quinoprotein amine dehydrogenase"/>
    <property type="match status" value="3"/>
</dbReference>
<evidence type="ECO:0000256" key="3">
    <source>
        <dbReference type="SAM" id="Phobius"/>
    </source>
</evidence>
<keyword evidence="6" id="KW-1185">Reference proteome</keyword>